<keyword evidence="10" id="KW-0560">Oxidoreductase</keyword>
<dbReference type="InterPro" id="IPR000659">
    <property type="entry name" value="Pyridox_Oxase"/>
</dbReference>
<keyword evidence="11" id="KW-0664">Pyridoxine biosynthesis</keyword>
<dbReference type="OrthoDB" id="303614at2759"/>
<proteinExistence type="inferred from homology"/>
<dbReference type="PROSITE" id="PS01064">
    <property type="entry name" value="PYRIDOX_OXIDASE"/>
    <property type="match status" value="1"/>
</dbReference>
<dbReference type="FunFam" id="2.30.110.10:FF:000005">
    <property type="entry name" value="NAD(P)H-hydrate epimerase"/>
    <property type="match status" value="1"/>
</dbReference>
<evidence type="ECO:0000313" key="15">
    <source>
        <dbReference type="Proteomes" id="UP001153714"/>
    </source>
</evidence>
<keyword evidence="8" id="KW-0285">Flavoprotein</keyword>
<evidence type="ECO:0000259" key="13">
    <source>
        <dbReference type="Pfam" id="PF10590"/>
    </source>
</evidence>
<dbReference type="HAMAP" id="MF_01629">
    <property type="entry name" value="PdxH"/>
    <property type="match status" value="1"/>
</dbReference>
<comment type="pathway">
    <text evidence="4">Cofactor metabolism; pyridoxal 5'-phosphate salvage; pyridoxal 5'-phosphate from pyridoxine 5'-phosphate: step 1/1.</text>
</comment>
<reference evidence="14" key="1">
    <citation type="submission" date="2021-12" db="EMBL/GenBank/DDBJ databases">
        <authorList>
            <person name="King R."/>
        </authorList>
    </citation>
    <scope>NUCLEOTIDE SEQUENCE</scope>
</reference>
<comment type="cofactor">
    <cofactor evidence="1">
        <name>FMN</name>
        <dbReference type="ChEBI" id="CHEBI:58210"/>
    </cofactor>
</comment>
<evidence type="ECO:0000256" key="4">
    <source>
        <dbReference type="ARBA" id="ARBA00005037"/>
    </source>
</evidence>
<dbReference type="SUPFAM" id="SSF50475">
    <property type="entry name" value="FMN-binding split barrel"/>
    <property type="match status" value="1"/>
</dbReference>
<protein>
    <recommendedName>
        <fullName evidence="7">pyridoxal 5'-phosphate synthase</fullName>
        <ecNumber evidence="7">1.4.3.5</ecNumber>
    </recommendedName>
</protein>
<comment type="subunit">
    <text evidence="6">Homodimer.</text>
</comment>
<dbReference type="GO" id="GO:0008615">
    <property type="term" value="P:pyridoxine biosynthetic process"/>
    <property type="evidence" value="ECO:0007669"/>
    <property type="project" value="UniProtKB-KW"/>
</dbReference>
<evidence type="ECO:0000256" key="3">
    <source>
        <dbReference type="ARBA" id="ARBA00004738"/>
    </source>
</evidence>
<evidence type="ECO:0000256" key="9">
    <source>
        <dbReference type="ARBA" id="ARBA00022643"/>
    </source>
</evidence>
<evidence type="ECO:0000256" key="11">
    <source>
        <dbReference type="ARBA" id="ARBA00023096"/>
    </source>
</evidence>
<dbReference type="PANTHER" id="PTHR10851">
    <property type="entry name" value="PYRIDOXINE-5-PHOSPHATE OXIDASE"/>
    <property type="match status" value="1"/>
</dbReference>
<feature type="domain" description="Pyridoxine 5'-phosphate oxidase dimerisation C-terminal" evidence="13">
    <location>
        <begin position="212"/>
        <end position="266"/>
    </location>
</feature>
<feature type="domain" description="Pyridoxamine 5'-phosphate oxidase N-terminal" evidence="12">
    <location>
        <begin position="77"/>
        <end position="189"/>
    </location>
</feature>
<dbReference type="EC" id="1.4.3.5" evidence="7"/>
<comment type="pathway">
    <text evidence="3">Cofactor metabolism; pyridoxal 5'-phosphate salvage; pyridoxal 5'-phosphate from pyridoxamine 5'-phosphate: step 1/1.</text>
</comment>
<sequence>MSQKILNKPKYCATLKIITFYFKRHFNYTKQNKMSIDIGGMRIKYKDKNETFLEKHLVSKEPFGQFKAWFEEACSRKEILEPNAMCLATVSKSGFPSARFVLCKGYGKDGFKFFTNYESRKAKEMCENPNVAATFYWEVLNRSVRIEGCVEKLTDEECTTYFHSRPVPSQIAACVSHQSMPIESRDVLCDRESVLEAEYMIPGKEIPRPKHWGGYIIRPKAVEFWQGQRDRLHDRIKFRQSAEGDTIDGKLLHEGEDGWVYERLSP</sequence>
<dbReference type="InterPro" id="IPR019740">
    <property type="entry name" value="Pyridox_Oxase_CS"/>
</dbReference>
<keyword evidence="15" id="KW-1185">Reference proteome</keyword>
<dbReference type="NCBIfam" id="TIGR00558">
    <property type="entry name" value="pdxH"/>
    <property type="match status" value="1"/>
</dbReference>
<dbReference type="InterPro" id="IPR012349">
    <property type="entry name" value="Split_barrel_FMN-bd"/>
</dbReference>
<evidence type="ECO:0000313" key="14">
    <source>
        <dbReference type="EMBL" id="CAG9786623.1"/>
    </source>
</evidence>
<dbReference type="Pfam" id="PF01243">
    <property type="entry name" value="PNPOx_N"/>
    <property type="match status" value="1"/>
</dbReference>
<organism evidence="14 15">
    <name type="scientific">Diatraea saccharalis</name>
    <name type="common">sugarcane borer</name>
    <dbReference type="NCBI Taxonomy" id="40085"/>
    <lineage>
        <taxon>Eukaryota</taxon>
        <taxon>Metazoa</taxon>
        <taxon>Ecdysozoa</taxon>
        <taxon>Arthropoda</taxon>
        <taxon>Hexapoda</taxon>
        <taxon>Insecta</taxon>
        <taxon>Pterygota</taxon>
        <taxon>Neoptera</taxon>
        <taxon>Endopterygota</taxon>
        <taxon>Lepidoptera</taxon>
        <taxon>Glossata</taxon>
        <taxon>Ditrysia</taxon>
        <taxon>Pyraloidea</taxon>
        <taxon>Crambidae</taxon>
        <taxon>Crambinae</taxon>
        <taxon>Diatraea</taxon>
    </lineage>
</organism>
<dbReference type="Gene3D" id="2.30.110.10">
    <property type="entry name" value="Electron Transport, Fmn-binding Protein, Chain A"/>
    <property type="match status" value="1"/>
</dbReference>
<evidence type="ECO:0000259" key="12">
    <source>
        <dbReference type="Pfam" id="PF01243"/>
    </source>
</evidence>
<comment type="similarity">
    <text evidence="5">Belongs to the pyridoxamine 5'-phosphate oxidase family.</text>
</comment>
<dbReference type="NCBIfam" id="NF004231">
    <property type="entry name" value="PRK05679.1"/>
    <property type="match status" value="1"/>
</dbReference>
<dbReference type="InterPro" id="IPR019576">
    <property type="entry name" value="Pyridoxamine_oxidase_dimer_C"/>
</dbReference>
<evidence type="ECO:0000256" key="7">
    <source>
        <dbReference type="ARBA" id="ARBA00012801"/>
    </source>
</evidence>
<name>A0A9N9WCS6_9NEOP</name>
<dbReference type="Proteomes" id="UP001153714">
    <property type="component" value="Chromosome 16"/>
</dbReference>
<reference evidence="14" key="2">
    <citation type="submission" date="2022-10" db="EMBL/GenBank/DDBJ databases">
        <authorList>
            <consortium name="ENA_rothamsted_submissions"/>
            <consortium name="culmorum"/>
            <person name="King R."/>
        </authorList>
    </citation>
    <scope>NUCLEOTIDE SEQUENCE</scope>
</reference>
<evidence type="ECO:0000256" key="1">
    <source>
        <dbReference type="ARBA" id="ARBA00001917"/>
    </source>
</evidence>
<evidence type="ECO:0000256" key="5">
    <source>
        <dbReference type="ARBA" id="ARBA00007301"/>
    </source>
</evidence>
<gene>
    <name evidence="14" type="ORF">DIATSA_LOCUS4564</name>
</gene>
<dbReference type="GO" id="GO:0010181">
    <property type="term" value="F:FMN binding"/>
    <property type="evidence" value="ECO:0007669"/>
    <property type="project" value="InterPro"/>
</dbReference>
<keyword evidence="9" id="KW-0288">FMN</keyword>
<dbReference type="InterPro" id="IPR011576">
    <property type="entry name" value="Pyridox_Oxase_N"/>
</dbReference>
<dbReference type="Pfam" id="PF10590">
    <property type="entry name" value="PNP_phzG_C"/>
    <property type="match status" value="1"/>
</dbReference>
<comment type="function">
    <text evidence="2">Catalyzes the oxidation of either pyridoxine 5'-phosphate (PNP) or pyridoxamine 5'-phosphate (PMP) into pyridoxal 5'-phosphate (PLP).</text>
</comment>
<dbReference type="PANTHER" id="PTHR10851:SF0">
    <property type="entry name" value="PYRIDOXINE-5'-PHOSPHATE OXIDASE"/>
    <property type="match status" value="1"/>
</dbReference>
<evidence type="ECO:0000256" key="10">
    <source>
        <dbReference type="ARBA" id="ARBA00023002"/>
    </source>
</evidence>
<evidence type="ECO:0000256" key="2">
    <source>
        <dbReference type="ARBA" id="ARBA00003691"/>
    </source>
</evidence>
<dbReference type="EMBL" id="OU893347">
    <property type="protein sequence ID" value="CAG9786623.1"/>
    <property type="molecule type" value="Genomic_DNA"/>
</dbReference>
<evidence type="ECO:0000256" key="6">
    <source>
        <dbReference type="ARBA" id="ARBA00011738"/>
    </source>
</evidence>
<evidence type="ECO:0000256" key="8">
    <source>
        <dbReference type="ARBA" id="ARBA00022630"/>
    </source>
</evidence>
<accession>A0A9N9WCS6</accession>
<dbReference type="AlphaFoldDB" id="A0A9N9WCS6"/>
<dbReference type="GO" id="GO:0004733">
    <property type="term" value="F:pyridoxamine phosphate oxidase activity"/>
    <property type="evidence" value="ECO:0007669"/>
    <property type="project" value="UniProtKB-EC"/>
</dbReference>